<evidence type="ECO:0000313" key="3">
    <source>
        <dbReference type="Proteomes" id="UP001049176"/>
    </source>
</evidence>
<keyword evidence="1" id="KW-0472">Membrane</keyword>
<protein>
    <submittedName>
        <fullName evidence="2">Uncharacterized protein</fullName>
    </submittedName>
</protein>
<accession>A0A9P7RZ42</accession>
<name>A0A9P7RZ42_9AGAR</name>
<evidence type="ECO:0000313" key="2">
    <source>
        <dbReference type="EMBL" id="KAG7092095.1"/>
    </source>
</evidence>
<feature type="transmembrane region" description="Helical" evidence="1">
    <location>
        <begin position="302"/>
        <end position="319"/>
    </location>
</feature>
<keyword evidence="1" id="KW-1133">Transmembrane helix</keyword>
<feature type="transmembrane region" description="Helical" evidence="1">
    <location>
        <begin position="28"/>
        <end position="47"/>
    </location>
</feature>
<feature type="transmembrane region" description="Helical" evidence="1">
    <location>
        <begin position="242"/>
        <end position="258"/>
    </location>
</feature>
<comment type="caution">
    <text evidence="2">The sequence shown here is derived from an EMBL/GenBank/DDBJ whole genome shotgun (WGS) entry which is preliminary data.</text>
</comment>
<feature type="transmembrane region" description="Helical" evidence="1">
    <location>
        <begin position="354"/>
        <end position="373"/>
    </location>
</feature>
<feature type="transmembrane region" description="Helical" evidence="1">
    <location>
        <begin position="278"/>
        <end position="295"/>
    </location>
</feature>
<dbReference type="OrthoDB" id="10596171at2759"/>
<dbReference type="AlphaFoldDB" id="A0A9P7RZ42"/>
<feature type="transmembrane region" description="Helical" evidence="1">
    <location>
        <begin position="325"/>
        <end position="342"/>
    </location>
</feature>
<organism evidence="2 3">
    <name type="scientific">Marasmius oreades</name>
    <name type="common">fairy-ring Marasmius</name>
    <dbReference type="NCBI Taxonomy" id="181124"/>
    <lineage>
        <taxon>Eukaryota</taxon>
        <taxon>Fungi</taxon>
        <taxon>Dikarya</taxon>
        <taxon>Basidiomycota</taxon>
        <taxon>Agaricomycotina</taxon>
        <taxon>Agaricomycetes</taxon>
        <taxon>Agaricomycetidae</taxon>
        <taxon>Agaricales</taxon>
        <taxon>Marasmiineae</taxon>
        <taxon>Marasmiaceae</taxon>
        <taxon>Marasmius</taxon>
    </lineage>
</organism>
<feature type="transmembrane region" description="Helical" evidence="1">
    <location>
        <begin position="212"/>
        <end position="230"/>
    </location>
</feature>
<feature type="transmembrane region" description="Helical" evidence="1">
    <location>
        <begin position="129"/>
        <end position="152"/>
    </location>
</feature>
<evidence type="ECO:0000256" key="1">
    <source>
        <dbReference type="SAM" id="Phobius"/>
    </source>
</evidence>
<proteinExistence type="predicted"/>
<sequence>MELFFGVSLTRSTHPSILGSTSLRSADLPVVVCGVIGSAIIYFGDLLQSGDGSTTLFFIITVVFVTRLSLSLTENVASRSLRQNSSARTSVLANFLYLAAGVASFFASWQAPTTLTTPSTATMSTVLPLLVYITNFALLAAGIKLTTGLGLCSPFAEAQGICKDKFQQDFSDVVFYHLLLLAIAMIQDTLLGLIQPFPKKFLPAVRRLRTPYAFVLFPTFFQLHHTSLWARMIPLMAEGVDSLVFHLASGLLPAPALTFERFAQSLIGPPASLWPTRFSGLAVVAIILVFAPTVIGYRNRYSIFIVAGVLLLVMPALPWDISEEVSSVIVLVFAFSLFNRIFKSSSSISGYGTLSLTILNQVLLVFWSLLFRYSEEVKNEYFRAEIPAIQRALVATSGSSKPLPDQPHSVWCATPSLAYALLDTD</sequence>
<feature type="transmembrane region" description="Helical" evidence="1">
    <location>
        <begin position="91"/>
        <end position="109"/>
    </location>
</feature>
<dbReference type="EMBL" id="CM032185">
    <property type="protein sequence ID" value="KAG7092095.1"/>
    <property type="molecule type" value="Genomic_DNA"/>
</dbReference>
<dbReference type="RefSeq" id="XP_043008565.1">
    <property type="nucleotide sequence ID" value="XM_043153281.1"/>
</dbReference>
<gene>
    <name evidence="2" type="ORF">E1B28_008471</name>
</gene>
<reference evidence="2" key="1">
    <citation type="journal article" date="2021" name="Genome Biol. Evol.">
        <title>The assembled and annotated genome of the fairy-ring fungus Marasmius oreades.</title>
        <authorList>
            <person name="Hiltunen M."/>
            <person name="Ament-Velasquez S.L."/>
            <person name="Johannesson H."/>
        </authorList>
    </citation>
    <scope>NUCLEOTIDE SEQUENCE</scope>
    <source>
        <strain evidence="2">03SP1</strain>
    </source>
</reference>
<feature type="transmembrane region" description="Helical" evidence="1">
    <location>
        <begin position="173"/>
        <end position="192"/>
    </location>
</feature>
<feature type="transmembrane region" description="Helical" evidence="1">
    <location>
        <begin position="53"/>
        <end position="70"/>
    </location>
</feature>
<dbReference type="KEGG" id="more:E1B28_008471"/>
<keyword evidence="1" id="KW-0812">Transmembrane</keyword>
<dbReference type="Proteomes" id="UP001049176">
    <property type="component" value="Chromosome 5"/>
</dbReference>
<keyword evidence="3" id="KW-1185">Reference proteome</keyword>
<dbReference type="GeneID" id="66077547"/>